<sequence length="102" mass="11246">MNPSVANHALTLPTRNRRPRQVVENDDFARFTRRIIAAHGRRVADGDVEALRDLTGLSAVLDDAITQAVIGLRRTYGYSWAEIGSRLGITRQAAQQRFGGTA</sequence>
<evidence type="ECO:0000313" key="1">
    <source>
        <dbReference type="EMBL" id="GGJ88874.1"/>
    </source>
</evidence>
<dbReference type="AlphaFoldDB" id="A0A8J3F8F9"/>
<dbReference type="EMBL" id="BMQB01000003">
    <property type="protein sequence ID" value="GGJ88874.1"/>
    <property type="molecule type" value="Genomic_DNA"/>
</dbReference>
<dbReference type="RefSeq" id="WP_189169616.1">
    <property type="nucleotide sequence ID" value="NZ_BMQB01000003.1"/>
</dbReference>
<evidence type="ECO:0000313" key="2">
    <source>
        <dbReference type="Proteomes" id="UP000649739"/>
    </source>
</evidence>
<reference evidence="1" key="2">
    <citation type="submission" date="2020-09" db="EMBL/GenBank/DDBJ databases">
        <authorList>
            <person name="Sun Q."/>
            <person name="Ohkuma M."/>
        </authorList>
    </citation>
    <scope>NUCLEOTIDE SEQUENCE</scope>
    <source>
        <strain evidence="1">JCM 3090</strain>
    </source>
</reference>
<organism evidence="1 2">
    <name type="scientific">Pilimelia anulata</name>
    <dbReference type="NCBI Taxonomy" id="53371"/>
    <lineage>
        <taxon>Bacteria</taxon>
        <taxon>Bacillati</taxon>
        <taxon>Actinomycetota</taxon>
        <taxon>Actinomycetes</taxon>
        <taxon>Micromonosporales</taxon>
        <taxon>Micromonosporaceae</taxon>
        <taxon>Pilimelia</taxon>
    </lineage>
</organism>
<name>A0A8J3F8F9_9ACTN</name>
<reference evidence="1" key="1">
    <citation type="journal article" date="2014" name="Int. J. Syst. Evol. Microbiol.">
        <title>Complete genome sequence of Corynebacterium casei LMG S-19264T (=DSM 44701T), isolated from a smear-ripened cheese.</title>
        <authorList>
            <consortium name="US DOE Joint Genome Institute (JGI-PGF)"/>
            <person name="Walter F."/>
            <person name="Albersmeier A."/>
            <person name="Kalinowski J."/>
            <person name="Ruckert C."/>
        </authorList>
    </citation>
    <scope>NUCLEOTIDE SEQUENCE</scope>
    <source>
        <strain evidence="1">JCM 3090</strain>
    </source>
</reference>
<proteinExistence type="predicted"/>
<protein>
    <submittedName>
        <fullName evidence="1">Uncharacterized protein</fullName>
    </submittedName>
</protein>
<accession>A0A8J3F8F9</accession>
<dbReference type="Proteomes" id="UP000649739">
    <property type="component" value="Unassembled WGS sequence"/>
</dbReference>
<gene>
    <name evidence="1" type="ORF">GCM10010123_18080</name>
</gene>
<keyword evidence="2" id="KW-1185">Reference proteome</keyword>
<comment type="caution">
    <text evidence="1">The sequence shown here is derived from an EMBL/GenBank/DDBJ whole genome shotgun (WGS) entry which is preliminary data.</text>
</comment>